<accession>A0A5B7FIJ1</accession>
<dbReference type="Proteomes" id="UP000324222">
    <property type="component" value="Unassembled WGS sequence"/>
</dbReference>
<sequence length="71" mass="7348">MEEDLGSYGVLSGILLVVIGLRLDGLEGKKGVGGSVLVAEMTLVTQLVWQRHAALGGPAAQLRIARGVVHA</sequence>
<keyword evidence="2" id="KW-1185">Reference proteome</keyword>
<gene>
    <name evidence="1" type="ORF">E2C01_039045</name>
</gene>
<evidence type="ECO:0000313" key="2">
    <source>
        <dbReference type="Proteomes" id="UP000324222"/>
    </source>
</evidence>
<dbReference type="AlphaFoldDB" id="A0A5B7FIJ1"/>
<dbReference type="EMBL" id="VSRR010006685">
    <property type="protein sequence ID" value="MPC45347.1"/>
    <property type="molecule type" value="Genomic_DNA"/>
</dbReference>
<proteinExistence type="predicted"/>
<comment type="caution">
    <text evidence="1">The sequence shown here is derived from an EMBL/GenBank/DDBJ whole genome shotgun (WGS) entry which is preliminary data.</text>
</comment>
<organism evidence="1 2">
    <name type="scientific">Portunus trituberculatus</name>
    <name type="common">Swimming crab</name>
    <name type="synonym">Neptunus trituberculatus</name>
    <dbReference type="NCBI Taxonomy" id="210409"/>
    <lineage>
        <taxon>Eukaryota</taxon>
        <taxon>Metazoa</taxon>
        <taxon>Ecdysozoa</taxon>
        <taxon>Arthropoda</taxon>
        <taxon>Crustacea</taxon>
        <taxon>Multicrustacea</taxon>
        <taxon>Malacostraca</taxon>
        <taxon>Eumalacostraca</taxon>
        <taxon>Eucarida</taxon>
        <taxon>Decapoda</taxon>
        <taxon>Pleocyemata</taxon>
        <taxon>Brachyura</taxon>
        <taxon>Eubrachyura</taxon>
        <taxon>Portunoidea</taxon>
        <taxon>Portunidae</taxon>
        <taxon>Portuninae</taxon>
        <taxon>Portunus</taxon>
    </lineage>
</organism>
<evidence type="ECO:0000313" key="1">
    <source>
        <dbReference type="EMBL" id="MPC45347.1"/>
    </source>
</evidence>
<protein>
    <submittedName>
        <fullName evidence="1">Uncharacterized protein</fullName>
    </submittedName>
</protein>
<reference evidence="1 2" key="1">
    <citation type="submission" date="2019-05" db="EMBL/GenBank/DDBJ databases">
        <title>Another draft genome of Portunus trituberculatus and its Hox gene families provides insights of decapod evolution.</title>
        <authorList>
            <person name="Jeong J.-H."/>
            <person name="Song I."/>
            <person name="Kim S."/>
            <person name="Choi T."/>
            <person name="Kim D."/>
            <person name="Ryu S."/>
            <person name="Kim W."/>
        </authorList>
    </citation>
    <scope>NUCLEOTIDE SEQUENCE [LARGE SCALE GENOMIC DNA]</scope>
    <source>
        <tissue evidence="1">Muscle</tissue>
    </source>
</reference>
<name>A0A5B7FIJ1_PORTR</name>